<organism evidence="15 16">
    <name type="scientific">Astyanax mexicanus</name>
    <name type="common">Blind cave fish</name>
    <name type="synonym">Astyanax fasciatus mexicanus</name>
    <dbReference type="NCBI Taxonomy" id="7994"/>
    <lineage>
        <taxon>Eukaryota</taxon>
        <taxon>Metazoa</taxon>
        <taxon>Chordata</taxon>
        <taxon>Craniata</taxon>
        <taxon>Vertebrata</taxon>
        <taxon>Euteleostomi</taxon>
        <taxon>Actinopterygii</taxon>
        <taxon>Neopterygii</taxon>
        <taxon>Teleostei</taxon>
        <taxon>Ostariophysi</taxon>
        <taxon>Characiformes</taxon>
        <taxon>Characoidei</taxon>
        <taxon>Acestrorhamphidae</taxon>
        <taxon>Acestrorhamphinae</taxon>
        <taxon>Astyanax</taxon>
    </lineage>
</organism>
<keyword evidence="6" id="KW-0297">G-protein coupled receptor</keyword>
<feature type="transmembrane region" description="Helical" evidence="13">
    <location>
        <begin position="700"/>
        <end position="720"/>
    </location>
</feature>
<keyword evidence="4" id="KW-0732">Signal</keyword>
<feature type="transmembrane region" description="Helical" evidence="13">
    <location>
        <begin position="629"/>
        <end position="650"/>
    </location>
</feature>
<evidence type="ECO:0000259" key="14">
    <source>
        <dbReference type="PROSITE" id="PS50259"/>
    </source>
</evidence>
<dbReference type="CDD" id="cd15290">
    <property type="entry name" value="7tmC_TAS1R3"/>
    <property type="match status" value="1"/>
</dbReference>
<dbReference type="OrthoDB" id="5984008at2759"/>
<keyword evidence="8 15" id="KW-0675">Receptor</keyword>
<feature type="transmembrane region" description="Helical" evidence="13">
    <location>
        <begin position="790"/>
        <end position="812"/>
    </location>
</feature>
<keyword evidence="9" id="KW-0325">Glycoprotein</keyword>
<dbReference type="InterPro" id="IPR001828">
    <property type="entry name" value="ANF_lig-bd_rcpt"/>
</dbReference>
<feature type="transmembrane region" description="Helical" evidence="13">
    <location>
        <begin position="824"/>
        <end position="845"/>
    </location>
</feature>
<evidence type="ECO:0000256" key="2">
    <source>
        <dbReference type="ARBA" id="ARBA00022475"/>
    </source>
</evidence>
<keyword evidence="3 13" id="KW-0812">Transmembrane</keyword>
<feature type="domain" description="G-protein coupled receptors family 3 profile" evidence="14">
    <location>
        <begin position="627"/>
        <end position="893"/>
    </location>
</feature>
<proteinExistence type="inferred from homology"/>
<sequence length="907" mass="99846">MLKSLGKDPEEQLADISSQNAVVSGSIFKLPGKKTYDLLRSSWTTERPLLLLLTTSMAGQWTLLILFYLIKAGHGENPLWFQNISTNFFRSSGDILLGGLFPINQLTSNLSERVEPDDIHCNSIDPYGLAMALVMKYTIDEINATPGLLPGVTLGFESYDCCRQPAVIMKPTLRFLTTGSTEELEVKCNYTEYMTHVTAVIGPCNSEIAAVIGKLLGFFLMPQVSYRATSDVFSDKLQYPSFVRTVPSDRWQAIAMVQLLKEFGWNWVAVIGSEDEYGKQGKQQLSSLAADEGICVAYEGLIPVYSDPVPMIQEILQRIRDTKVGVVVVFSVSQATTVFFKEVIRANMTAVWVASTAWALNSGLIALPGIETIGTVLAFADMTKSVSLLSPYVHELFAKLDKERLQLGSSQPSPSTSPLDNPCPDCWNLSSANASIVDTELVQRTAFSVYAAIYSVAHALHDTLDCSETKCSRHPKQDRVYPWQLLKKLQKVSLTLNNANIEFDAEGNPSIGYDVVVWIFQNSTVYFRDIGNFTKNITIDKPLIKWHTANSAVPTSTCSSDCQMGQVRIVKGFHSCCFDCIDCKEGTYQNKTDDIQCTPCPSGQWSTLRSINCSLPTYTYLSWSSYESIGLTLAGVLLLVCQAGVSVIFFKHRGTPLVSATGGLLCALSLMSLVAGCASLVLFLGQPSDTVCRLQQPLNAIFPTVTLSTILTISLQIVYVTEFPERAPVVLQNLRGPGSWTVVLACCGLQMGLCGWFARDGPSLTRYVAGLEVKFLTRFLACPVEPVLNFGLMLGFNGVLALISFMCTFMAMKPVRQYNLARDITISSLAYCVTWVIFIPIYAGLSDKEKSIAQVMVTLLSNMALVGTYYGPKCYLLVKHPDLNTPDYFRTYLEGAPPIPPEENEGK</sequence>
<dbReference type="GO" id="GO:0050916">
    <property type="term" value="P:sensory perception of sweet taste"/>
    <property type="evidence" value="ECO:0007669"/>
    <property type="project" value="TreeGrafter"/>
</dbReference>
<dbReference type="FunFam" id="2.10.50.30:FF:000004">
    <property type="entry name" value="Taste receptor type 1 member 3-like protein"/>
    <property type="match status" value="1"/>
</dbReference>
<keyword evidence="5 13" id="KW-1133">Transmembrane helix</keyword>
<evidence type="ECO:0000256" key="8">
    <source>
        <dbReference type="ARBA" id="ARBA00023170"/>
    </source>
</evidence>
<dbReference type="GO" id="GO:0050917">
    <property type="term" value="P:sensory perception of umami taste"/>
    <property type="evidence" value="ECO:0007669"/>
    <property type="project" value="TreeGrafter"/>
</dbReference>
<evidence type="ECO:0000256" key="1">
    <source>
        <dbReference type="ARBA" id="ARBA00004651"/>
    </source>
</evidence>
<evidence type="ECO:0000313" key="15">
    <source>
        <dbReference type="EMBL" id="KAG9260236.1"/>
    </source>
</evidence>
<dbReference type="Pfam" id="PF00003">
    <property type="entry name" value="7tm_3"/>
    <property type="match status" value="1"/>
</dbReference>
<evidence type="ECO:0000313" key="16">
    <source>
        <dbReference type="Proteomes" id="UP000752171"/>
    </source>
</evidence>
<comment type="similarity">
    <text evidence="11">Belongs to the G-protein coupled receptor 3 family. TAS1R subfamily.</text>
</comment>
<evidence type="ECO:0000256" key="10">
    <source>
        <dbReference type="ARBA" id="ARBA00023224"/>
    </source>
</evidence>
<dbReference type="InterPro" id="IPR038550">
    <property type="entry name" value="GPCR_3_9-Cys_sf"/>
</dbReference>
<dbReference type="InterPro" id="IPR017978">
    <property type="entry name" value="GPCR_3_C"/>
</dbReference>
<dbReference type="PANTHER" id="PTHR24061:SF435">
    <property type="entry name" value="TASTE RECEPTOR TYPE 1 MEMBER 3"/>
    <property type="match status" value="1"/>
</dbReference>
<keyword evidence="2" id="KW-1003">Cell membrane</keyword>
<evidence type="ECO:0000256" key="7">
    <source>
        <dbReference type="ARBA" id="ARBA00023136"/>
    </source>
</evidence>
<protein>
    <recommendedName>
        <fullName evidence="12">Taste receptor type 1 member 3</fullName>
    </recommendedName>
</protein>
<dbReference type="GO" id="GO:0004930">
    <property type="term" value="F:G protein-coupled receptor activity"/>
    <property type="evidence" value="ECO:0007669"/>
    <property type="project" value="UniProtKB-KW"/>
</dbReference>
<dbReference type="AlphaFoldDB" id="A0A8T2KTC3"/>
<dbReference type="InterPro" id="IPR000068">
    <property type="entry name" value="GPCR_3_Ca_sens_rcpt-rel"/>
</dbReference>
<dbReference type="Pfam" id="PF01094">
    <property type="entry name" value="ANF_receptor"/>
    <property type="match status" value="1"/>
</dbReference>
<dbReference type="Gene3D" id="3.40.50.2300">
    <property type="match status" value="2"/>
</dbReference>
<dbReference type="InterPro" id="IPR011500">
    <property type="entry name" value="GPCR_3_9-Cys_dom"/>
</dbReference>
<dbReference type="InterPro" id="IPR000337">
    <property type="entry name" value="GPCR_3"/>
</dbReference>
<name>A0A8T2KTC3_ASTMX</name>
<dbReference type="Gene3D" id="2.10.50.30">
    <property type="entry name" value="GPCR, family 3, nine cysteines domain"/>
    <property type="match status" value="1"/>
</dbReference>
<dbReference type="PANTHER" id="PTHR24061">
    <property type="entry name" value="CALCIUM-SENSING RECEPTOR-RELATED"/>
    <property type="match status" value="1"/>
</dbReference>
<evidence type="ECO:0000256" key="11">
    <source>
        <dbReference type="ARBA" id="ARBA00038492"/>
    </source>
</evidence>
<comment type="caution">
    <text evidence="15">The sequence shown here is derived from an EMBL/GenBank/DDBJ whole genome shotgun (WGS) entry which is preliminary data.</text>
</comment>
<evidence type="ECO:0000256" key="4">
    <source>
        <dbReference type="ARBA" id="ARBA00022729"/>
    </source>
</evidence>
<dbReference type="SUPFAM" id="SSF53822">
    <property type="entry name" value="Periplasmic binding protein-like I"/>
    <property type="match status" value="1"/>
</dbReference>
<dbReference type="GO" id="GO:0005886">
    <property type="term" value="C:plasma membrane"/>
    <property type="evidence" value="ECO:0007669"/>
    <property type="project" value="UniProtKB-SubCell"/>
</dbReference>
<evidence type="ECO:0000256" key="13">
    <source>
        <dbReference type="SAM" id="Phobius"/>
    </source>
</evidence>
<dbReference type="Proteomes" id="UP000752171">
    <property type="component" value="Unassembled WGS sequence"/>
</dbReference>
<evidence type="ECO:0000256" key="3">
    <source>
        <dbReference type="ARBA" id="ARBA00022692"/>
    </source>
</evidence>
<feature type="transmembrane region" description="Helical" evidence="13">
    <location>
        <begin position="662"/>
        <end position="685"/>
    </location>
</feature>
<accession>A0A8T2KTC3</accession>
<evidence type="ECO:0000256" key="6">
    <source>
        <dbReference type="ARBA" id="ARBA00023040"/>
    </source>
</evidence>
<evidence type="ECO:0000256" key="12">
    <source>
        <dbReference type="ARBA" id="ARBA00040705"/>
    </source>
</evidence>
<gene>
    <name evidence="15" type="primary">TAS1R3</name>
    <name evidence="15" type="ORF">AMEX_G26470</name>
</gene>
<dbReference type="Pfam" id="PF07562">
    <property type="entry name" value="NCD3G"/>
    <property type="match status" value="1"/>
</dbReference>
<reference evidence="15 16" key="1">
    <citation type="submission" date="2021-07" db="EMBL/GenBank/DDBJ databases">
        <authorList>
            <person name="Imarazene B."/>
            <person name="Zahm M."/>
            <person name="Klopp C."/>
            <person name="Cabau C."/>
            <person name="Beille S."/>
            <person name="Jouanno E."/>
            <person name="Castinel A."/>
            <person name="Lluch J."/>
            <person name="Gil L."/>
            <person name="Kuchtly C."/>
            <person name="Lopez Roques C."/>
            <person name="Donnadieu C."/>
            <person name="Parrinello H."/>
            <person name="Journot L."/>
            <person name="Du K."/>
            <person name="Schartl M."/>
            <person name="Retaux S."/>
            <person name="Guiguen Y."/>
        </authorList>
    </citation>
    <scope>NUCLEOTIDE SEQUENCE [LARGE SCALE GENOMIC DNA]</scope>
    <source>
        <strain evidence="15">Pach_M1</strain>
        <tissue evidence="15">Testis</tissue>
    </source>
</reference>
<dbReference type="FunFam" id="3.40.50.2300:FF:000016">
    <property type="entry name" value="Taste 1 receptor member 2"/>
    <property type="match status" value="1"/>
</dbReference>
<keyword evidence="10" id="KW-0807">Transducer</keyword>
<dbReference type="EMBL" id="JAICCE010000024">
    <property type="protein sequence ID" value="KAG9260236.1"/>
    <property type="molecule type" value="Genomic_DNA"/>
</dbReference>
<keyword evidence="7 13" id="KW-0472">Membrane</keyword>
<comment type="subcellular location">
    <subcellularLocation>
        <location evidence="1">Cell membrane</location>
        <topology evidence="1">Multi-pass membrane protein</topology>
    </subcellularLocation>
</comment>
<evidence type="ECO:0000256" key="9">
    <source>
        <dbReference type="ARBA" id="ARBA00023180"/>
    </source>
</evidence>
<evidence type="ECO:0000256" key="5">
    <source>
        <dbReference type="ARBA" id="ARBA00022989"/>
    </source>
</evidence>
<dbReference type="PROSITE" id="PS50259">
    <property type="entry name" value="G_PROTEIN_RECEP_F3_4"/>
    <property type="match status" value="1"/>
</dbReference>
<dbReference type="PRINTS" id="PR00248">
    <property type="entry name" value="GPCRMGR"/>
</dbReference>
<dbReference type="InterPro" id="IPR028082">
    <property type="entry name" value="Peripla_BP_I"/>
</dbReference>